<protein>
    <submittedName>
        <fullName evidence="2">Uncharacterized protein</fullName>
    </submittedName>
</protein>
<name>A0ABR4QFS1_9CEST</name>
<feature type="compositionally biased region" description="Basic and acidic residues" evidence="1">
    <location>
        <begin position="65"/>
        <end position="83"/>
    </location>
</feature>
<keyword evidence="3" id="KW-1185">Reference proteome</keyword>
<dbReference type="Proteomes" id="UP001651158">
    <property type="component" value="Unassembled WGS sequence"/>
</dbReference>
<gene>
    <name evidence="2" type="ORF">TcWFU_002093</name>
</gene>
<evidence type="ECO:0000256" key="1">
    <source>
        <dbReference type="SAM" id="MobiDB-lite"/>
    </source>
</evidence>
<accession>A0ABR4QFS1</accession>
<feature type="region of interest" description="Disordered" evidence="1">
    <location>
        <begin position="65"/>
        <end position="124"/>
    </location>
</feature>
<sequence length="124" mass="13877">MHTRRQNPVRTEEEGASLHDAAATLVQKAKSHYLPAHGARARIFWRLISMIILVENSPADRRTVVREEVPGARRASNRPEARRQPTARNGKITHASLSSADIRKVAKRTPAAETDPNHKQPAYC</sequence>
<comment type="caution">
    <text evidence="2">The sequence shown here is derived from an EMBL/GenBank/DDBJ whole genome shotgun (WGS) entry which is preliminary data.</text>
</comment>
<evidence type="ECO:0000313" key="3">
    <source>
        <dbReference type="Proteomes" id="UP001651158"/>
    </source>
</evidence>
<dbReference type="EMBL" id="JAKROA010000003">
    <property type="protein sequence ID" value="KAL5108571.1"/>
    <property type="molecule type" value="Genomic_DNA"/>
</dbReference>
<reference evidence="2 3" key="1">
    <citation type="journal article" date="2022" name="Front. Cell. Infect. Microbiol.">
        <title>The Genomes of Two Strains of Taenia crassiceps the Animal Model for the Study of Human Cysticercosis.</title>
        <authorList>
            <person name="Bobes R.J."/>
            <person name="Estrada K."/>
            <person name="Rios-Valencia D.G."/>
            <person name="Calderon-Gallegos A."/>
            <person name="de la Torre P."/>
            <person name="Carrero J.C."/>
            <person name="Sanchez-Flores A."/>
            <person name="Laclette J.P."/>
        </authorList>
    </citation>
    <scope>NUCLEOTIDE SEQUENCE [LARGE SCALE GENOMIC DNA]</scope>
    <source>
        <strain evidence="2">WFUcys</strain>
    </source>
</reference>
<evidence type="ECO:0000313" key="2">
    <source>
        <dbReference type="EMBL" id="KAL5108571.1"/>
    </source>
</evidence>
<proteinExistence type="predicted"/>
<organism evidence="2 3">
    <name type="scientific">Taenia crassiceps</name>
    <dbReference type="NCBI Taxonomy" id="6207"/>
    <lineage>
        <taxon>Eukaryota</taxon>
        <taxon>Metazoa</taxon>
        <taxon>Spiralia</taxon>
        <taxon>Lophotrochozoa</taxon>
        <taxon>Platyhelminthes</taxon>
        <taxon>Cestoda</taxon>
        <taxon>Eucestoda</taxon>
        <taxon>Cyclophyllidea</taxon>
        <taxon>Taeniidae</taxon>
        <taxon>Taenia</taxon>
    </lineage>
</organism>